<gene>
    <name evidence="1" type="ORF">MBOU_17750</name>
</gene>
<reference evidence="1 2" key="1">
    <citation type="journal article" date="2019" name="Emerg. Microbes Infect.">
        <title>Comprehensive subspecies identification of 175 nontuberculous mycobacteria species based on 7547 genomic profiles.</title>
        <authorList>
            <person name="Matsumoto Y."/>
            <person name="Kinjo T."/>
            <person name="Motooka D."/>
            <person name="Nabeya D."/>
            <person name="Jung N."/>
            <person name="Uechi K."/>
            <person name="Horii T."/>
            <person name="Iida T."/>
            <person name="Fujita J."/>
            <person name="Nakamura S."/>
        </authorList>
    </citation>
    <scope>NUCLEOTIDE SEQUENCE [LARGE SCALE GENOMIC DNA]</scope>
    <source>
        <strain evidence="1 2">JCM 30725</strain>
    </source>
</reference>
<protein>
    <submittedName>
        <fullName evidence="1">Uncharacterized protein</fullName>
    </submittedName>
</protein>
<organism evidence="1 2">
    <name type="scientific">Mycobacterium bourgelatii</name>
    <dbReference type="NCBI Taxonomy" id="1273442"/>
    <lineage>
        <taxon>Bacteria</taxon>
        <taxon>Bacillati</taxon>
        <taxon>Actinomycetota</taxon>
        <taxon>Actinomycetes</taxon>
        <taxon>Mycobacteriales</taxon>
        <taxon>Mycobacteriaceae</taxon>
        <taxon>Mycobacterium</taxon>
    </lineage>
</organism>
<dbReference type="Proteomes" id="UP000465360">
    <property type="component" value="Unassembled WGS sequence"/>
</dbReference>
<evidence type="ECO:0000313" key="2">
    <source>
        <dbReference type="Proteomes" id="UP000465360"/>
    </source>
</evidence>
<evidence type="ECO:0000313" key="1">
    <source>
        <dbReference type="EMBL" id="GFG89733.1"/>
    </source>
</evidence>
<sequence>MTRADAARVEAGPEMFARYAYAPNALGFCGPPLGATLRDGSVDDVRQAASKFSGAWPYLRVLSTLTAIADPLDYRLVESYWLGGGVGADIDSQEFFAKLLSIIGPQAGRYWSHLTAELACEAAPNHCFHVFGVYPWTRFLGISTGPGADEHPLTVLDNCRISWGTVVSRDGDDVTVLCRGLAWADRTLALADPAPRVLDVWTDGYSAVPDVAVGDEVALHWGRLCGRLLPQQVRSLAATTDRQLQVTSQRLARV</sequence>
<dbReference type="EMBL" id="BLKZ01000001">
    <property type="protein sequence ID" value="GFG89733.1"/>
    <property type="molecule type" value="Genomic_DNA"/>
</dbReference>
<accession>A0A7I9YMM3</accession>
<name>A0A7I9YMM3_MYCBU</name>
<keyword evidence="2" id="KW-1185">Reference proteome</keyword>
<dbReference type="InterPro" id="IPR045660">
    <property type="entry name" value="DUF6390"/>
</dbReference>
<proteinExistence type="predicted"/>
<dbReference type="AlphaFoldDB" id="A0A7I9YMM3"/>
<comment type="caution">
    <text evidence="1">The sequence shown here is derived from an EMBL/GenBank/DDBJ whole genome shotgun (WGS) entry which is preliminary data.</text>
</comment>
<dbReference type="Pfam" id="PF19927">
    <property type="entry name" value="DUF6390"/>
    <property type="match status" value="1"/>
</dbReference>